<keyword evidence="3" id="KW-1185">Reference proteome</keyword>
<dbReference type="Proteomes" id="UP000593564">
    <property type="component" value="Unassembled WGS sequence"/>
</dbReference>
<evidence type="ECO:0000313" key="2">
    <source>
        <dbReference type="EMBL" id="KAF5929999.1"/>
    </source>
</evidence>
<keyword evidence="1" id="KW-0349">Heme</keyword>
<dbReference type="Gene3D" id="1.10.630.10">
    <property type="entry name" value="Cytochrome P450"/>
    <property type="match status" value="1"/>
</dbReference>
<reference evidence="3" key="1">
    <citation type="journal article" date="2020" name="Nat. Commun.">
        <title>Genome assembly of wild tea tree DASZ reveals pedigree and selection history of tea varieties.</title>
        <authorList>
            <person name="Zhang W."/>
            <person name="Zhang Y."/>
            <person name="Qiu H."/>
            <person name="Guo Y."/>
            <person name="Wan H."/>
            <person name="Zhang X."/>
            <person name="Scossa F."/>
            <person name="Alseekh S."/>
            <person name="Zhang Q."/>
            <person name="Wang P."/>
            <person name="Xu L."/>
            <person name="Schmidt M.H."/>
            <person name="Jia X."/>
            <person name="Li D."/>
            <person name="Zhu A."/>
            <person name="Guo F."/>
            <person name="Chen W."/>
            <person name="Ni D."/>
            <person name="Usadel B."/>
            <person name="Fernie A.R."/>
            <person name="Wen W."/>
        </authorList>
    </citation>
    <scope>NUCLEOTIDE SEQUENCE [LARGE SCALE GENOMIC DNA]</scope>
    <source>
        <strain evidence="3">cv. G240</strain>
    </source>
</reference>
<dbReference type="EMBL" id="JACBKZ010000015">
    <property type="protein sequence ID" value="KAF5929999.1"/>
    <property type="molecule type" value="Genomic_DNA"/>
</dbReference>
<evidence type="ECO:0000256" key="1">
    <source>
        <dbReference type="RuleBase" id="RU000461"/>
    </source>
</evidence>
<organism evidence="2 3">
    <name type="scientific">Camellia sinensis</name>
    <name type="common">Tea plant</name>
    <name type="synonym">Thea sinensis</name>
    <dbReference type="NCBI Taxonomy" id="4442"/>
    <lineage>
        <taxon>Eukaryota</taxon>
        <taxon>Viridiplantae</taxon>
        <taxon>Streptophyta</taxon>
        <taxon>Embryophyta</taxon>
        <taxon>Tracheophyta</taxon>
        <taxon>Spermatophyta</taxon>
        <taxon>Magnoliopsida</taxon>
        <taxon>eudicotyledons</taxon>
        <taxon>Gunneridae</taxon>
        <taxon>Pentapetalae</taxon>
        <taxon>asterids</taxon>
        <taxon>Ericales</taxon>
        <taxon>Theaceae</taxon>
        <taxon>Camellia</taxon>
    </lineage>
</organism>
<keyword evidence="1" id="KW-0560">Oxidoreductase</keyword>
<dbReference type="PROSITE" id="PS00086">
    <property type="entry name" value="CYTOCHROME_P450"/>
    <property type="match status" value="1"/>
</dbReference>
<dbReference type="SUPFAM" id="SSF48264">
    <property type="entry name" value="Cytochrome P450"/>
    <property type="match status" value="1"/>
</dbReference>
<protein>
    <submittedName>
        <fullName evidence="2">Uncharacterized protein</fullName>
    </submittedName>
</protein>
<comment type="caution">
    <text evidence="2">The sequence shown here is derived from an EMBL/GenBank/DDBJ whole genome shotgun (WGS) entry which is preliminary data.</text>
</comment>
<dbReference type="InterPro" id="IPR017972">
    <property type="entry name" value="Cyt_P450_CS"/>
</dbReference>
<dbReference type="PANTHER" id="PTHR47949:SF4">
    <property type="entry name" value="TYROSINE N-MONOOXYGENASE"/>
    <property type="match status" value="1"/>
</dbReference>
<dbReference type="InterPro" id="IPR051382">
    <property type="entry name" value="CYP450_AA/FA_Hydroxylases"/>
</dbReference>
<dbReference type="PANTHER" id="PTHR47949">
    <property type="entry name" value="CYTOCHROME P450 703A2-RELATED-RELATED"/>
    <property type="match status" value="1"/>
</dbReference>
<dbReference type="GO" id="GO:0016705">
    <property type="term" value="F:oxidoreductase activity, acting on paired donors, with incorporation or reduction of molecular oxygen"/>
    <property type="evidence" value="ECO:0007669"/>
    <property type="project" value="InterPro"/>
</dbReference>
<comment type="similarity">
    <text evidence="1">Belongs to the cytochrome P450 family.</text>
</comment>
<keyword evidence="1" id="KW-0408">Iron</keyword>
<evidence type="ECO:0000313" key="3">
    <source>
        <dbReference type="Proteomes" id="UP000593564"/>
    </source>
</evidence>
<accession>A0A7J7FPL3</accession>
<gene>
    <name evidence="2" type="ORF">HYC85_030872</name>
</gene>
<keyword evidence="1" id="KW-0503">Monooxygenase</keyword>
<proteinExistence type="inferred from homology"/>
<dbReference type="Pfam" id="PF00067">
    <property type="entry name" value="p450"/>
    <property type="match status" value="1"/>
</dbReference>
<reference evidence="2 3" key="2">
    <citation type="submission" date="2020-07" db="EMBL/GenBank/DDBJ databases">
        <title>Genome assembly of wild tea tree DASZ reveals pedigree and selection history of tea varieties.</title>
        <authorList>
            <person name="Zhang W."/>
        </authorList>
    </citation>
    <scope>NUCLEOTIDE SEQUENCE [LARGE SCALE GENOMIC DNA]</scope>
    <source>
        <strain evidence="3">cv. G240</strain>
        <tissue evidence="2">Leaf</tissue>
    </source>
</reference>
<dbReference type="GO" id="GO:0005506">
    <property type="term" value="F:iron ion binding"/>
    <property type="evidence" value="ECO:0007669"/>
    <property type="project" value="InterPro"/>
</dbReference>
<sequence>MLSFSTGRRRCAGVTLGSTMTSMLMARLLQGFTWNLPPTVSHIGLKEFSGDLLLAKPLLALAKPRLAENLYIGLVENGYKRKKHAENSGGQLEATGQHVSLIETTNIKGKNKNVTVDL</sequence>
<keyword evidence="1" id="KW-0479">Metal-binding</keyword>
<dbReference type="GO" id="GO:0004497">
    <property type="term" value="F:monooxygenase activity"/>
    <property type="evidence" value="ECO:0007669"/>
    <property type="project" value="UniProtKB-KW"/>
</dbReference>
<dbReference type="GO" id="GO:0020037">
    <property type="term" value="F:heme binding"/>
    <property type="evidence" value="ECO:0007669"/>
    <property type="project" value="InterPro"/>
</dbReference>
<dbReference type="AlphaFoldDB" id="A0A7J7FPL3"/>
<dbReference type="InterPro" id="IPR001128">
    <property type="entry name" value="Cyt_P450"/>
</dbReference>
<name>A0A7J7FPL3_CAMSI</name>
<dbReference type="InterPro" id="IPR036396">
    <property type="entry name" value="Cyt_P450_sf"/>
</dbReference>